<sequence>MVHDPKMLTEQEMLQTAVDGLDSDTPHRIDAKFKQAIDEMNEEEAQAANDKANLDWNKSYDELGDG</sequence>
<reference evidence="3 4" key="1">
    <citation type="submission" date="2018-10" db="EMBL/GenBank/DDBJ databases">
        <title>Genomic Encyclopedia of Archaeal and Bacterial Type Strains, Phase II (KMG-II): from individual species to whole genera.</title>
        <authorList>
            <person name="Goeker M."/>
        </authorList>
    </citation>
    <scope>NUCLEOTIDE SEQUENCE [LARGE SCALE GENOMIC DNA]</scope>
    <source>
        <strain evidence="4">ATCC 35512 / DSM 2944 / CIP 106514 / LMD 82.5 / NBRC 102493 / NCCB 82005 / GB17</strain>
        <strain evidence="3">DSM 2944</strain>
    </source>
</reference>
<dbReference type="KEGG" id="ppan:ESD82_03880"/>
<evidence type="ECO:0000313" key="5">
    <source>
        <dbReference type="Proteomes" id="UP000326453"/>
    </source>
</evidence>
<proteinExistence type="predicted"/>
<evidence type="ECO:0000313" key="2">
    <source>
        <dbReference type="EMBL" id="QFG35340.1"/>
    </source>
</evidence>
<gene>
    <name evidence="3" type="ORF">BDE18_3309</name>
    <name evidence="2" type="ORF">ESD82_03880</name>
</gene>
<feature type="region of interest" description="Disordered" evidence="1">
    <location>
        <begin position="41"/>
        <end position="66"/>
    </location>
</feature>
<evidence type="ECO:0000313" key="4">
    <source>
        <dbReference type="Proteomes" id="UP000273626"/>
    </source>
</evidence>
<name>A0AAE6TVE9_PARPN</name>
<dbReference type="Proteomes" id="UP000273626">
    <property type="component" value="Unassembled WGS sequence"/>
</dbReference>
<dbReference type="EMBL" id="CP044423">
    <property type="protein sequence ID" value="QFG35340.1"/>
    <property type="molecule type" value="Genomic_DNA"/>
</dbReference>
<evidence type="ECO:0000256" key="1">
    <source>
        <dbReference type="SAM" id="MobiDB-lite"/>
    </source>
</evidence>
<dbReference type="EMBL" id="RBLI01000002">
    <property type="protein sequence ID" value="RKS44461.1"/>
    <property type="molecule type" value="Genomic_DNA"/>
</dbReference>
<dbReference type="Proteomes" id="UP000326453">
    <property type="component" value="Chromosome 2"/>
</dbReference>
<dbReference type="GeneID" id="51369686"/>
<reference evidence="2 5" key="2">
    <citation type="submission" date="2019-01" db="EMBL/GenBank/DDBJ databases">
        <title>Complete Genome Sequence and Annotation of the Paracoccus pantotrophus type strain DSM 2944.</title>
        <authorList>
            <person name="Bockwoldt J.A."/>
            <person name="Zimmermann M."/>
            <person name="Tiso T."/>
            <person name="Blank L.M."/>
        </authorList>
    </citation>
    <scope>NUCLEOTIDE SEQUENCE [LARGE SCALE GENOMIC DNA]</scope>
    <source>
        <strain evidence="2 5">DSM 2944</strain>
    </source>
</reference>
<accession>A0AAE6TVE9</accession>
<protein>
    <submittedName>
        <fullName evidence="2">Uncharacterized protein</fullName>
    </submittedName>
</protein>
<dbReference type="AlphaFoldDB" id="A0AAE6TVE9"/>
<organism evidence="2 5">
    <name type="scientific">Paracoccus pantotrophus</name>
    <name type="common">Thiosphaera pantotropha</name>
    <dbReference type="NCBI Taxonomy" id="82367"/>
    <lineage>
        <taxon>Bacteria</taxon>
        <taxon>Pseudomonadati</taxon>
        <taxon>Pseudomonadota</taxon>
        <taxon>Alphaproteobacteria</taxon>
        <taxon>Rhodobacterales</taxon>
        <taxon>Paracoccaceae</taxon>
        <taxon>Paracoccus</taxon>
    </lineage>
</organism>
<keyword evidence="4" id="KW-1185">Reference proteome</keyword>
<dbReference type="RefSeq" id="WP_072464390.1">
    <property type="nucleotide sequence ID" value="NZ_CP044423.1"/>
</dbReference>
<evidence type="ECO:0000313" key="3">
    <source>
        <dbReference type="EMBL" id="RKS44461.1"/>
    </source>
</evidence>